<feature type="compositionally biased region" description="Acidic residues" evidence="4">
    <location>
        <begin position="303"/>
        <end position="321"/>
    </location>
</feature>
<dbReference type="PANTHER" id="PTHR43392">
    <property type="entry name" value="AAA-TYPE ATPASE FAMILY PROTEIN / ANKYRIN REPEAT FAMILY PROTEIN"/>
    <property type="match status" value="1"/>
</dbReference>
<dbReference type="SUPFAM" id="SSF52540">
    <property type="entry name" value="P-loop containing nucleoside triphosphate hydrolases"/>
    <property type="match status" value="3"/>
</dbReference>
<evidence type="ECO:0000256" key="2">
    <source>
        <dbReference type="ARBA" id="ARBA00022741"/>
    </source>
</evidence>
<keyword evidence="7" id="KW-1185">Reference proteome</keyword>
<dbReference type="InterPro" id="IPR050773">
    <property type="entry name" value="CbxX/CfxQ_RuBisCO_ESX"/>
</dbReference>
<gene>
    <name evidence="6" type="ORF">VP1G_03314</name>
</gene>
<feature type="compositionally biased region" description="Basic and acidic residues" evidence="4">
    <location>
        <begin position="286"/>
        <end position="302"/>
    </location>
</feature>
<evidence type="ECO:0000256" key="3">
    <source>
        <dbReference type="ARBA" id="ARBA00022840"/>
    </source>
</evidence>
<dbReference type="PRINTS" id="PR00819">
    <property type="entry name" value="CBXCFQXSUPER"/>
</dbReference>
<dbReference type="InterPro" id="IPR003593">
    <property type="entry name" value="AAA+_ATPase"/>
</dbReference>
<dbReference type="CDD" id="cd00009">
    <property type="entry name" value="AAA"/>
    <property type="match status" value="1"/>
</dbReference>
<feature type="compositionally biased region" description="Basic and acidic residues" evidence="4">
    <location>
        <begin position="389"/>
        <end position="402"/>
    </location>
</feature>
<dbReference type="Proteomes" id="UP000078576">
    <property type="component" value="Unassembled WGS sequence"/>
</dbReference>
<comment type="similarity">
    <text evidence="1">Belongs to the CbxX/CfxQ family.</text>
</comment>
<feature type="region of interest" description="Disordered" evidence="4">
    <location>
        <begin position="91"/>
        <end position="402"/>
    </location>
</feature>
<dbReference type="FunFam" id="3.40.50.300:FF:000216">
    <property type="entry name" value="Type VII secretion ATPase EccA"/>
    <property type="match status" value="2"/>
</dbReference>
<dbReference type="InterPro" id="IPR003959">
    <property type="entry name" value="ATPase_AAA_core"/>
</dbReference>
<evidence type="ECO:0000259" key="5">
    <source>
        <dbReference type="SMART" id="SM00382"/>
    </source>
</evidence>
<feature type="compositionally biased region" description="Basic and acidic residues" evidence="4">
    <location>
        <begin position="169"/>
        <end position="187"/>
    </location>
</feature>
<dbReference type="GO" id="GO:0005524">
    <property type="term" value="F:ATP binding"/>
    <property type="evidence" value="ECO:0007669"/>
    <property type="project" value="UniProtKB-KW"/>
</dbReference>
<dbReference type="STRING" id="694573.A0A194UW68"/>
<feature type="region of interest" description="Disordered" evidence="4">
    <location>
        <begin position="1284"/>
        <end position="1316"/>
    </location>
</feature>
<evidence type="ECO:0000256" key="1">
    <source>
        <dbReference type="ARBA" id="ARBA00010378"/>
    </source>
</evidence>
<feature type="compositionally biased region" description="Basic residues" evidence="4">
    <location>
        <begin position="1294"/>
        <end position="1306"/>
    </location>
</feature>
<keyword evidence="2" id="KW-0547">Nucleotide-binding</keyword>
<feature type="domain" description="AAA+ ATPase" evidence="5">
    <location>
        <begin position="995"/>
        <end position="1132"/>
    </location>
</feature>
<dbReference type="InterPro" id="IPR041627">
    <property type="entry name" value="AAA_lid_6"/>
</dbReference>
<reference evidence="7" key="1">
    <citation type="submission" date="2014-12" db="EMBL/GenBank/DDBJ databases">
        <title>Genome Sequence of Valsa Canker Pathogens Uncovers a Specific Adaption of Colonization on Woody Bark.</title>
        <authorList>
            <person name="Yin Z."/>
            <person name="Liu H."/>
            <person name="Gao X."/>
            <person name="Li Z."/>
            <person name="Song N."/>
            <person name="Ke X."/>
            <person name="Dai Q."/>
            <person name="Wu Y."/>
            <person name="Sun Y."/>
            <person name="Xu J.-R."/>
            <person name="Kang Z.K."/>
            <person name="Wang L."/>
            <person name="Huang L."/>
        </authorList>
    </citation>
    <scope>NUCLEOTIDE SEQUENCE [LARGE SCALE GENOMIC DNA]</scope>
    <source>
        <strain evidence="7">SXYL134</strain>
    </source>
</reference>
<feature type="compositionally biased region" description="Basic and acidic residues" evidence="4">
    <location>
        <begin position="112"/>
        <end position="125"/>
    </location>
</feature>
<feature type="compositionally biased region" description="Acidic residues" evidence="4">
    <location>
        <begin position="338"/>
        <end position="350"/>
    </location>
</feature>
<organism evidence="6 7">
    <name type="scientific">Cytospora mali</name>
    <name type="common">Apple Valsa canker fungus</name>
    <name type="synonym">Valsa mali</name>
    <dbReference type="NCBI Taxonomy" id="578113"/>
    <lineage>
        <taxon>Eukaryota</taxon>
        <taxon>Fungi</taxon>
        <taxon>Dikarya</taxon>
        <taxon>Ascomycota</taxon>
        <taxon>Pezizomycotina</taxon>
        <taxon>Sordariomycetes</taxon>
        <taxon>Sordariomycetidae</taxon>
        <taxon>Diaporthales</taxon>
        <taxon>Cytosporaceae</taxon>
        <taxon>Cytospora</taxon>
    </lineage>
</organism>
<feature type="compositionally biased region" description="Low complexity" evidence="4">
    <location>
        <begin position="101"/>
        <end position="111"/>
    </location>
</feature>
<dbReference type="Gene3D" id="1.10.8.60">
    <property type="match status" value="2"/>
</dbReference>
<dbReference type="EMBL" id="KN714684">
    <property type="protein sequence ID" value="KUI55903.1"/>
    <property type="molecule type" value="Genomic_DNA"/>
</dbReference>
<dbReference type="OrthoDB" id="2423195at2759"/>
<feature type="domain" description="AAA+ ATPase" evidence="5">
    <location>
        <begin position="441"/>
        <end position="575"/>
    </location>
</feature>
<feature type="compositionally biased region" description="Basic and acidic residues" evidence="4">
    <location>
        <begin position="266"/>
        <end position="277"/>
    </location>
</feature>
<dbReference type="GO" id="GO:0016887">
    <property type="term" value="F:ATP hydrolysis activity"/>
    <property type="evidence" value="ECO:0007669"/>
    <property type="project" value="InterPro"/>
</dbReference>
<accession>A0A194UW68</accession>
<dbReference type="InterPro" id="IPR027417">
    <property type="entry name" value="P-loop_NTPase"/>
</dbReference>
<feature type="compositionally biased region" description="Polar residues" evidence="4">
    <location>
        <begin position="322"/>
        <end position="335"/>
    </location>
</feature>
<feature type="compositionally biased region" description="Basic and acidic residues" evidence="4">
    <location>
        <begin position="247"/>
        <end position="258"/>
    </location>
</feature>
<keyword evidence="3" id="KW-0067">ATP-binding</keyword>
<evidence type="ECO:0000256" key="4">
    <source>
        <dbReference type="SAM" id="MobiDB-lite"/>
    </source>
</evidence>
<protein>
    <recommendedName>
        <fullName evidence="5">AAA+ ATPase domain-containing protein</fullName>
    </recommendedName>
</protein>
<feature type="domain" description="AAA+ ATPase" evidence="5">
    <location>
        <begin position="717"/>
        <end position="909"/>
    </location>
</feature>
<name>A0A194UW68_CYTMA</name>
<dbReference type="PANTHER" id="PTHR43392:SF2">
    <property type="entry name" value="AAA-TYPE ATPASE FAMILY PROTEIN _ ANKYRIN REPEAT FAMILY PROTEIN"/>
    <property type="match status" value="1"/>
</dbReference>
<sequence>MKNSLSGIRDQLETCELGGCNLQCETAESDAPRLFYTETLQQALSKGAELKFRHECGHGVIPGCLACSKTSLSGNSVAGDSTAARPILDVQLPGDDDVAITDTSMSESSTDSGRDTPSEGTRSSESEVEDEENTNKKKHDLVPWFPYQKHKAANPPETDGQEQLNEKSGQPEEKTPEPTEVPVDTKAETAPVENPQQNSTDEKKPGLDFTQVSESACHPVPHDGTSTQHKIRLTKEAKAQRAAALKQQREDRKKAHEEEIQDITEEIVHQREVLRSRRDQKKQRQKLQELQKKLERLCQKELDDSDYSTSEESEDEGDEANQDNANPESNDTSSPDGEKEEESPKDEDAEPASGEQAPQATEAGEDSDKPQPEVEDTNAWSIPVSKARQAWEERKNTKGEVNGHLDDMMDMIGLESVKAKMLEIKALVETARRQDVDFNKEMFHTVFKGNPGTGKTTFSRMLAGFFVSLDLVDDYLATTSGSKLVIDGVMELKNVINHLGDEKGIVIIDDAHILRPTQSSTGRKVLDYIVTEMDRLQGQVIFIFTGYGKEMETFLAHNQSLQGRIPYTIEFGDYEDIELLQILEKKLNDKFNGKMKVDKGVQGPYMRMATRRMGRGRGIPGFGNAREVENTLLRMLFRQATRLEEARKSQEETDDLFLSMEDIVGPPPSTALEKSKAWQGLQEMIGLKSVKESLKALVYRMQVNYDRELAEKPIVDCPLNRIFLGNPGTGKTTVAKYYGQIMVDIGVLSNGEVVVKNPSDLIGEYIGESEQITKAVLASTKGKVLIIDEAYGLSDKSADDHSSGNFYKTAIVDTLVANIQGTTNEDRCVLLLGYKDRMEKMFQHVNPGLSRRFPMSSAFEFEDFTDEELREILESKLKTQGYTATDQAKEVAMEVLARARNHLNFGNAGEIDNLLTRAKESQQARLSKQTEGYDPFLLEREDFDSDFDRPNQAEARIKDLFKDFVGANDIVERLVGYSRIVQNTKALEMDPRTQVPFNYLFRGPPGTGKTTTARRIGQVFYDMGLLATNQVYDCSATDLIGEYIGQTGPKTQKVFQRALGKVLFIDEAYRLNDENHGKEALIEMLNILTKKEYKNKIVTVLAGYNDDINKLLQVNPGLSSRFPEVIQFENLKPKQCVELFIQRLEDQKLDAAVVKKERVASRLQGFFERLAALPDWGNARDIEVLAKSVFGGILLKDSSSEKPTLVVEEELLDAEVDAMITEREKRAGNSSALLICPHAAAVDSNHGLTQSSATLSENLGVLVMRRGLDDGLCPLRRISRLEDPTSDKDTVTSKLHHQGSVRRRCHSSSSKVHNRQTAQLSRLLEKRGITAQLPRQRTEANLALPGQRGLGPRNIRIHLPHVPHSLDDVSRAGLALGTDHGGALGNAPQGLAEVPAPTHEGDPEAVLLDVEGIVRGSEDLGLVDVVDAQGLEDLALDEVADAGLGHDGDGHGVLDLLDHGRVAHARHAAVLADVGRHTLEGHDRAGAGLLCDARLLRVDHVHDDAALEHLGEAGLDGEGVLAGAIGVAVCGGCG</sequence>
<dbReference type="SMART" id="SM00382">
    <property type="entry name" value="AAA"/>
    <property type="match status" value="3"/>
</dbReference>
<feature type="compositionally biased region" description="Polar residues" evidence="4">
    <location>
        <begin position="1307"/>
        <end position="1316"/>
    </location>
</feature>
<dbReference type="Pfam" id="PF00004">
    <property type="entry name" value="AAA"/>
    <property type="match status" value="3"/>
</dbReference>
<evidence type="ECO:0000313" key="6">
    <source>
        <dbReference type="EMBL" id="KUI55903.1"/>
    </source>
</evidence>
<dbReference type="Pfam" id="PF17866">
    <property type="entry name" value="AAA_lid_6"/>
    <property type="match status" value="2"/>
</dbReference>
<dbReference type="Gene3D" id="3.40.50.300">
    <property type="entry name" value="P-loop containing nucleotide triphosphate hydrolases"/>
    <property type="match status" value="3"/>
</dbReference>
<dbReference type="FunFam" id="1.10.8.60:FF:000160">
    <property type="entry name" value="WGS project CABT00000000 data, contig 2.55"/>
    <property type="match status" value="1"/>
</dbReference>
<proteinExistence type="inferred from homology"/>
<evidence type="ECO:0000313" key="7">
    <source>
        <dbReference type="Proteomes" id="UP000078576"/>
    </source>
</evidence>
<dbReference type="InterPro" id="IPR000641">
    <property type="entry name" value="CbxX/CfxQ"/>
</dbReference>